<dbReference type="AlphaFoldDB" id="A0A8J3XCA2"/>
<accession>A0A8J3XCA2</accession>
<evidence type="ECO:0000256" key="1">
    <source>
        <dbReference type="SAM" id="MobiDB-lite"/>
    </source>
</evidence>
<comment type="caution">
    <text evidence="2">The sequence shown here is derived from an EMBL/GenBank/DDBJ whole genome shotgun (WGS) entry which is preliminary data.</text>
</comment>
<organism evidence="2 3">
    <name type="scientific">Planotetraspora phitsanulokensis</name>
    <dbReference type="NCBI Taxonomy" id="575192"/>
    <lineage>
        <taxon>Bacteria</taxon>
        <taxon>Bacillati</taxon>
        <taxon>Actinomycetota</taxon>
        <taxon>Actinomycetes</taxon>
        <taxon>Streptosporangiales</taxon>
        <taxon>Streptosporangiaceae</taxon>
        <taxon>Planotetraspora</taxon>
    </lineage>
</organism>
<gene>
    <name evidence="2" type="ORF">Pph01_09050</name>
</gene>
<name>A0A8J3XCA2_9ACTN</name>
<dbReference type="Proteomes" id="UP000622547">
    <property type="component" value="Unassembled WGS sequence"/>
</dbReference>
<sequence>MQVRRDVGQQAHDDELGGADPEGADREREKCQGHGEPFDEQGCAETGAAVMTGSVTCPCPLEARAGRVACVVWSAHAEVSAVDFEDHSGDVAGAF</sequence>
<protein>
    <submittedName>
        <fullName evidence="2">Uncharacterized protein</fullName>
    </submittedName>
</protein>
<evidence type="ECO:0000313" key="2">
    <source>
        <dbReference type="EMBL" id="GII35902.1"/>
    </source>
</evidence>
<dbReference type="EMBL" id="BOOP01000003">
    <property type="protein sequence ID" value="GII35902.1"/>
    <property type="molecule type" value="Genomic_DNA"/>
</dbReference>
<feature type="region of interest" description="Disordered" evidence="1">
    <location>
        <begin position="1"/>
        <end position="41"/>
    </location>
</feature>
<feature type="compositionally biased region" description="Basic and acidic residues" evidence="1">
    <location>
        <begin position="1"/>
        <end position="15"/>
    </location>
</feature>
<proteinExistence type="predicted"/>
<reference evidence="2 3" key="1">
    <citation type="submission" date="2021-01" db="EMBL/GenBank/DDBJ databases">
        <title>Whole genome shotgun sequence of Planotetraspora phitsanulokensis NBRC 104273.</title>
        <authorList>
            <person name="Komaki H."/>
            <person name="Tamura T."/>
        </authorList>
    </citation>
    <scope>NUCLEOTIDE SEQUENCE [LARGE SCALE GENOMIC DNA]</scope>
    <source>
        <strain evidence="2 3">NBRC 104273</strain>
    </source>
</reference>
<feature type="compositionally biased region" description="Basic and acidic residues" evidence="1">
    <location>
        <begin position="23"/>
        <end position="37"/>
    </location>
</feature>
<evidence type="ECO:0000313" key="3">
    <source>
        <dbReference type="Proteomes" id="UP000622547"/>
    </source>
</evidence>
<keyword evidence="3" id="KW-1185">Reference proteome</keyword>